<protein>
    <submittedName>
        <fullName evidence="7">tRNA N6-adenosine threonylcarbamoyltransferase</fullName>
    </submittedName>
</protein>
<feature type="transmembrane region" description="Helical" evidence="5">
    <location>
        <begin position="291"/>
        <end position="315"/>
    </location>
</feature>
<dbReference type="PROSITE" id="PS50929">
    <property type="entry name" value="ABC_TM1F"/>
    <property type="match status" value="1"/>
</dbReference>
<sequence>MSEKESERIPLLPAPLSNESSVEKILKDESRTPSLKLWHCCSFRPTVVYPFYYVIGPKCGYSLSLYMLLNQEALLRTTSDYVHLVLGTLASFLHGAGFSVLGIVLGGMTSVFLRAQNSEFVVGVGRTDPKGLPGLTQEEFNREVRTYCYYYLVLGIAMFITSYVQIFFWETFAEKITHKLRQEYLRAILRQQISWFDLQQSGSLTARLTDWSMTLVMLIVAPLIVCSANWMSKILANRTEVEQEAYAISGSIAEETLSSIRTVHALCGHRRELNRFEESLEKSRKTGLVKYFYMGIGVGFGQLCNYISYALAFWYGSVLITKNPEIDRGFIFTRPDIDPYSLDGLVLNNLRGAIRFKNVHFSYPSRESVPVLKGVTFSVSAGQKIAIVGSSGCGKSTIVNLLLRFYDPTKGKVMIDDIDIYDLNVYSLREKIGVVSQEPILFDGTIYENIKLGHENATLKEIEEACKLLSIRVAVKP</sequence>
<keyword evidence="2 5" id="KW-0812">Transmembrane</keyword>
<feature type="transmembrane region" description="Helical" evidence="5">
    <location>
        <begin position="149"/>
        <end position="169"/>
    </location>
</feature>
<dbReference type="InterPro" id="IPR039421">
    <property type="entry name" value="Type_1_exporter"/>
</dbReference>
<dbReference type="PANTHER" id="PTHR24222:SF76">
    <property type="entry name" value="MYCOBACTIN IMPORT ATP-BINDING_PERMEASE PROTEIN IRTB"/>
    <property type="match status" value="1"/>
</dbReference>
<evidence type="ECO:0000256" key="3">
    <source>
        <dbReference type="ARBA" id="ARBA00022989"/>
    </source>
</evidence>
<feature type="transmembrane region" description="Helical" evidence="5">
    <location>
        <begin position="211"/>
        <end position="230"/>
    </location>
</feature>
<dbReference type="Gene3D" id="1.20.1560.10">
    <property type="entry name" value="ABC transporter type 1, transmembrane domain"/>
    <property type="match status" value="3"/>
</dbReference>
<feature type="transmembrane region" description="Helical" evidence="5">
    <location>
        <begin position="51"/>
        <end position="69"/>
    </location>
</feature>
<dbReference type="GO" id="GO:0005886">
    <property type="term" value="C:plasma membrane"/>
    <property type="evidence" value="ECO:0007669"/>
    <property type="project" value="TreeGrafter"/>
</dbReference>
<keyword evidence="3 5" id="KW-1133">Transmembrane helix</keyword>
<evidence type="ECO:0000256" key="2">
    <source>
        <dbReference type="ARBA" id="ARBA00022692"/>
    </source>
</evidence>
<keyword evidence="8" id="KW-1185">Reference proteome</keyword>
<dbReference type="AlphaFoldDB" id="A0AAD5MX64"/>
<comment type="subcellular location">
    <subcellularLocation>
        <location evidence="1">Membrane</location>
        <topology evidence="1">Multi-pass membrane protein</topology>
    </subcellularLocation>
</comment>
<evidence type="ECO:0000256" key="5">
    <source>
        <dbReference type="SAM" id="Phobius"/>
    </source>
</evidence>
<dbReference type="Pfam" id="PF00664">
    <property type="entry name" value="ABC_membrane"/>
    <property type="match status" value="1"/>
</dbReference>
<feature type="domain" description="ABC transmembrane type-1" evidence="6">
    <location>
        <begin position="85"/>
        <end position="323"/>
    </location>
</feature>
<dbReference type="GO" id="GO:0005524">
    <property type="term" value="F:ATP binding"/>
    <property type="evidence" value="ECO:0007669"/>
    <property type="project" value="InterPro"/>
</dbReference>
<dbReference type="PANTHER" id="PTHR24222">
    <property type="entry name" value="ABC TRANSPORTER B FAMILY"/>
    <property type="match status" value="1"/>
</dbReference>
<dbReference type="GO" id="GO:0140359">
    <property type="term" value="F:ABC-type transporter activity"/>
    <property type="evidence" value="ECO:0007669"/>
    <property type="project" value="InterPro"/>
</dbReference>
<evidence type="ECO:0000313" key="8">
    <source>
        <dbReference type="Proteomes" id="UP001196413"/>
    </source>
</evidence>
<gene>
    <name evidence="7" type="primary">PGP-2_2</name>
    <name evidence="7" type="ORF">KIN20_023592</name>
</gene>
<keyword evidence="4 5" id="KW-0472">Membrane</keyword>
<comment type="caution">
    <text evidence="7">The sequence shown here is derived from an EMBL/GenBank/DDBJ whole genome shotgun (WGS) entry which is preliminary data.</text>
</comment>
<evidence type="ECO:0000313" key="7">
    <source>
        <dbReference type="EMBL" id="KAJ1363678.1"/>
    </source>
</evidence>
<proteinExistence type="predicted"/>
<dbReference type="GO" id="GO:0016887">
    <property type="term" value="F:ATP hydrolysis activity"/>
    <property type="evidence" value="ECO:0007669"/>
    <property type="project" value="InterPro"/>
</dbReference>
<reference evidence="7" key="1">
    <citation type="submission" date="2021-06" db="EMBL/GenBank/DDBJ databases">
        <title>Parelaphostrongylus tenuis whole genome reference sequence.</title>
        <authorList>
            <person name="Garwood T.J."/>
            <person name="Larsen P.A."/>
            <person name="Fountain-Jones N.M."/>
            <person name="Garbe J.R."/>
            <person name="Macchietto M.G."/>
            <person name="Kania S.A."/>
            <person name="Gerhold R.W."/>
            <person name="Richards J.E."/>
            <person name="Wolf T.M."/>
        </authorList>
    </citation>
    <scope>NUCLEOTIDE SEQUENCE</scope>
    <source>
        <strain evidence="7">MNPRO001-30</strain>
        <tissue evidence="7">Meninges</tissue>
    </source>
</reference>
<dbReference type="SUPFAM" id="SSF90123">
    <property type="entry name" value="ABC transporter transmembrane region"/>
    <property type="match status" value="1"/>
</dbReference>
<dbReference type="InterPro" id="IPR036640">
    <property type="entry name" value="ABC1_TM_sf"/>
</dbReference>
<evidence type="ECO:0000256" key="4">
    <source>
        <dbReference type="ARBA" id="ARBA00023136"/>
    </source>
</evidence>
<dbReference type="InterPro" id="IPR011527">
    <property type="entry name" value="ABC1_TM_dom"/>
</dbReference>
<feature type="transmembrane region" description="Helical" evidence="5">
    <location>
        <begin position="81"/>
        <end position="105"/>
    </location>
</feature>
<dbReference type="InterPro" id="IPR027417">
    <property type="entry name" value="P-loop_NTPase"/>
</dbReference>
<evidence type="ECO:0000256" key="1">
    <source>
        <dbReference type="ARBA" id="ARBA00004141"/>
    </source>
</evidence>
<dbReference type="EMBL" id="JAHQIW010004784">
    <property type="protein sequence ID" value="KAJ1363678.1"/>
    <property type="molecule type" value="Genomic_DNA"/>
</dbReference>
<dbReference type="CDD" id="cd18577">
    <property type="entry name" value="ABC_6TM_Pgp_ABCB1_D1_like"/>
    <property type="match status" value="1"/>
</dbReference>
<evidence type="ECO:0000259" key="6">
    <source>
        <dbReference type="PROSITE" id="PS50929"/>
    </source>
</evidence>
<accession>A0AAD5MX64</accession>
<dbReference type="InterPro" id="IPR003439">
    <property type="entry name" value="ABC_transporter-like_ATP-bd"/>
</dbReference>
<dbReference type="Pfam" id="PF00005">
    <property type="entry name" value="ABC_tran"/>
    <property type="match status" value="1"/>
</dbReference>
<dbReference type="Gene3D" id="3.40.50.300">
    <property type="entry name" value="P-loop containing nucleotide triphosphate hydrolases"/>
    <property type="match status" value="1"/>
</dbReference>
<dbReference type="Proteomes" id="UP001196413">
    <property type="component" value="Unassembled WGS sequence"/>
</dbReference>
<name>A0AAD5MX64_PARTN</name>
<organism evidence="7 8">
    <name type="scientific">Parelaphostrongylus tenuis</name>
    <name type="common">Meningeal worm</name>
    <dbReference type="NCBI Taxonomy" id="148309"/>
    <lineage>
        <taxon>Eukaryota</taxon>
        <taxon>Metazoa</taxon>
        <taxon>Ecdysozoa</taxon>
        <taxon>Nematoda</taxon>
        <taxon>Chromadorea</taxon>
        <taxon>Rhabditida</taxon>
        <taxon>Rhabditina</taxon>
        <taxon>Rhabditomorpha</taxon>
        <taxon>Strongyloidea</taxon>
        <taxon>Metastrongylidae</taxon>
        <taxon>Parelaphostrongylus</taxon>
    </lineage>
</organism>
<dbReference type="SUPFAM" id="SSF52540">
    <property type="entry name" value="P-loop containing nucleoside triphosphate hydrolases"/>
    <property type="match status" value="1"/>
</dbReference>